<dbReference type="InterPro" id="IPR001537">
    <property type="entry name" value="SpoU_MeTrfase"/>
</dbReference>
<feature type="domain" description="RNA 2-O ribose methyltransferase substrate binding" evidence="5">
    <location>
        <begin position="82"/>
        <end position="158"/>
    </location>
</feature>
<dbReference type="NCBIfam" id="TIGR00186">
    <property type="entry name" value="rRNA_methyl_3"/>
    <property type="match status" value="1"/>
</dbReference>
<evidence type="ECO:0000256" key="1">
    <source>
        <dbReference type="ARBA" id="ARBA00007228"/>
    </source>
</evidence>
<dbReference type="PANTHER" id="PTHR46429">
    <property type="entry name" value="23S RRNA (GUANOSINE-2'-O-)-METHYLTRANSFERASE RLMB"/>
    <property type="match status" value="1"/>
</dbReference>
<name>A0A7L4YP59_9ACTN</name>
<evidence type="ECO:0000256" key="2">
    <source>
        <dbReference type="ARBA" id="ARBA00022603"/>
    </source>
</evidence>
<organism evidence="6 7">
    <name type="scientific">Epidermidibacterium keratini</name>
    <dbReference type="NCBI Taxonomy" id="1891644"/>
    <lineage>
        <taxon>Bacteria</taxon>
        <taxon>Bacillati</taxon>
        <taxon>Actinomycetota</taxon>
        <taxon>Actinomycetes</taxon>
        <taxon>Sporichthyales</taxon>
        <taxon>Sporichthyaceae</taxon>
        <taxon>Epidermidibacterium</taxon>
    </lineage>
</organism>
<dbReference type="SUPFAM" id="SSF75217">
    <property type="entry name" value="alpha/beta knot"/>
    <property type="match status" value="1"/>
</dbReference>
<dbReference type="OrthoDB" id="9785673at2"/>
<dbReference type="Pfam" id="PF00588">
    <property type="entry name" value="SpoU_methylase"/>
    <property type="match status" value="1"/>
</dbReference>
<dbReference type="EMBL" id="CP047156">
    <property type="protein sequence ID" value="QHC01065.1"/>
    <property type="molecule type" value="Genomic_DNA"/>
</dbReference>
<dbReference type="CDD" id="cd18103">
    <property type="entry name" value="SpoU-like_RlmB"/>
    <property type="match status" value="1"/>
</dbReference>
<dbReference type="PANTHER" id="PTHR46429:SF1">
    <property type="entry name" value="23S RRNA (GUANOSINE-2'-O-)-METHYLTRANSFERASE RLMB"/>
    <property type="match status" value="1"/>
</dbReference>
<dbReference type="GO" id="GO:0005829">
    <property type="term" value="C:cytosol"/>
    <property type="evidence" value="ECO:0007669"/>
    <property type="project" value="TreeGrafter"/>
</dbReference>
<evidence type="ECO:0000313" key="6">
    <source>
        <dbReference type="EMBL" id="QHC01065.1"/>
    </source>
</evidence>
<comment type="similarity">
    <text evidence="1">Belongs to the class IV-like SAM-binding methyltransferase superfamily. RNA methyltransferase TrmH family.</text>
</comment>
<feature type="compositionally biased region" description="Low complexity" evidence="4">
    <location>
        <begin position="51"/>
        <end position="64"/>
    </location>
</feature>
<dbReference type="SMART" id="SM00967">
    <property type="entry name" value="SpoU_sub_bind"/>
    <property type="match status" value="1"/>
</dbReference>
<dbReference type="SUPFAM" id="SSF55315">
    <property type="entry name" value="L30e-like"/>
    <property type="match status" value="1"/>
</dbReference>
<dbReference type="AlphaFoldDB" id="A0A7L4YP59"/>
<feature type="region of interest" description="Disordered" evidence="4">
    <location>
        <begin position="1"/>
        <end position="83"/>
    </location>
</feature>
<gene>
    <name evidence="6" type="primary">rlmB</name>
    <name evidence="6" type="ORF">EK0264_12695</name>
</gene>
<evidence type="ECO:0000256" key="3">
    <source>
        <dbReference type="ARBA" id="ARBA00022679"/>
    </source>
</evidence>
<dbReference type="Pfam" id="PF08032">
    <property type="entry name" value="SpoU_sub_bind"/>
    <property type="match status" value="1"/>
</dbReference>
<dbReference type="FunFam" id="3.40.1280.10:FF:000015">
    <property type="entry name" value="Putative tRNA/rRNA methyltransferase"/>
    <property type="match status" value="1"/>
</dbReference>
<dbReference type="InterPro" id="IPR004441">
    <property type="entry name" value="rRNA_MeTrfase_TrmH"/>
</dbReference>
<evidence type="ECO:0000256" key="4">
    <source>
        <dbReference type="SAM" id="MobiDB-lite"/>
    </source>
</evidence>
<keyword evidence="3 6" id="KW-0808">Transferase</keyword>
<reference evidence="6 7" key="1">
    <citation type="journal article" date="2018" name="Int. J. Syst. Evol. Microbiol.">
        <title>Epidermidibacterium keratini gen. nov., sp. nov., a member of the family Sporichthyaceae, isolated from keratin epidermis.</title>
        <authorList>
            <person name="Lee D.G."/>
            <person name="Trujillo M.E."/>
            <person name="Kang S."/>
            <person name="Nam J.J."/>
            <person name="Kim Y.J."/>
        </authorList>
    </citation>
    <scope>NUCLEOTIDE SEQUENCE [LARGE SCALE GENOMIC DNA]</scope>
    <source>
        <strain evidence="6 7">EPI-7</strain>
    </source>
</reference>
<evidence type="ECO:0000259" key="5">
    <source>
        <dbReference type="SMART" id="SM00967"/>
    </source>
</evidence>
<dbReference type="GO" id="GO:0003723">
    <property type="term" value="F:RNA binding"/>
    <property type="evidence" value="ECO:0007669"/>
    <property type="project" value="InterPro"/>
</dbReference>
<dbReference type="Proteomes" id="UP000463857">
    <property type="component" value="Chromosome"/>
</dbReference>
<dbReference type="FunCoup" id="A0A7L4YP59">
    <property type="interactions" value="117"/>
</dbReference>
<dbReference type="Gene3D" id="3.40.1280.10">
    <property type="match status" value="1"/>
</dbReference>
<sequence length="329" mass="34644">MPGNSQRKGAMRKPGTKKGAQVGSGGRRRKGLEGRGPTPKAEDRYKHPAQRKAQSAAKRAGSSGRTERGPRTRSKPANAPELLVGRNPVVEAMRAEIPATALYLAERTDLDDRVREAIRLAREQALPIQEVSRNELDRLTGGALHQGIGIAVPPFEYADINDLLEDAEERGQAPLLIALDGVQDPRNLGAVVRSAAAFGAHGVIVPERRASGMTATAWRTSAGAAARLPVAQVTNLSRALVALQKAGVFVVGLDADGDVALDELEGADEPLCIVVGSEGKGLSRLVAEKCDQLVSIPMAGDTESLNASVAASVALWQVASTRGREGLTQ</sequence>
<evidence type="ECO:0000313" key="7">
    <source>
        <dbReference type="Proteomes" id="UP000463857"/>
    </source>
</evidence>
<dbReference type="InterPro" id="IPR013123">
    <property type="entry name" value="SpoU_subst-bd"/>
</dbReference>
<protein>
    <submittedName>
        <fullName evidence="6">23S rRNA (Guanosine(2251)-2'-O)-methyltransferase RlmB</fullName>
    </submittedName>
</protein>
<dbReference type="InterPro" id="IPR029026">
    <property type="entry name" value="tRNA_m1G_MTases_N"/>
</dbReference>
<dbReference type="GO" id="GO:0006396">
    <property type="term" value="P:RNA processing"/>
    <property type="evidence" value="ECO:0007669"/>
    <property type="project" value="InterPro"/>
</dbReference>
<dbReference type="KEGG" id="eke:EK0264_12695"/>
<proteinExistence type="inferred from homology"/>
<dbReference type="GO" id="GO:0032259">
    <property type="term" value="P:methylation"/>
    <property type="evidence" value="ECO:0007669"/>
    <property type="project" value="UniProtKB-KW"/>
</dbReference>
<dbReference type="InParanoid" id="A0A7L4YP59"/>
<dbReference type="GO" id="GO:0008173">
    <property type="term" value="F:RNA methyltransferase activity"/>
    <property type="evidence" value="ECO:0007669"/>
    <property type="project" value="InterPro"/>
</dbReference>
<dbReference type="InterPro" id="IPR029028">
    <property type="entry name" value="Alpha/beta_knot_MTases"/>
</dbReference>
<dbReference type="Gene3D" id="3.30.1330.30">
    <property type="match status" value="1"/>
</dbReference>
<dbReference type="RefSeq" id="WP_159546169.1">
    <property type="nucleotide sequence ID" value="NZ_CP047156.1"/>
</dbReference>
<keyword evidence="7" id="KW-1185">Reference proteome</keyword>
<accession>A0A7L4YP59</accession>
<keyword evidence="2 6" id="KW-0489">Methyltransferase</keyword>
<dbReference type="InterPro" id="IPR029064">
    <property type="entry name" value="Ribosomal_eL30-like_sf"/>
</dbReference>